<feature type="domain" description="ABC transporter" evidence="6">
    <location>
        <begin position="6"/>
        <end position="231"/>
    </location>
</feature>
<dbReference type="SUPFAM" id="SSF52540">
    <property type="entry name" value="P-loop containing nucleoside triphosphate hydrolases"/>
    <property type="match status" value="1"/>
</dbReference>
<name>A0ABR7L4M5_9PSEU</name>
<dbReference type="PROSITE" id="PS00211">
    <property type="entry name" value="ABC_TRANSPORTER_1"/>
    <property type="match status" value="1"/>
</dbReference>
<keyword evidence="2" id="KW-0813">Transport</keyword>
<dbReference type="Pfam" id="PF00005">
    <property type="entry name" value="ABC_tran"/>
    <property type="match status" value="1"/>
</dbReference>
<gene>
    <name evidence="7" type="ORF">GPZ80_08910</name>
</gene>
<evidence type="ECO:0000313" key="8">
    <source>
        <dbReference type="Proteomes" id="UP000734823"/>
    </source>
</evidence>
<evidence type="ECO:0000256" key="3">
    <source>
        <dbReference type="ARBA" id="ARBA00022741"/>
    </source>
</evidence>
<keyword evidence="8" id="KW-1185">Reference proteome</keyword>
<evidence type="ECO:0000256" key="2">
    <source>
        <dbReference type="ARBA" id="ARBA00022448"/>
    </source>
</evidence>
<dbReference type="Gene3D" id="3.40.50.300">
    <property type="entry name" value="P-loop containing nucleotide triphosphate hydrolases"/>
    <property type="match status" value="1"/>
</dbReference>
<dbReference type="EMBL" id="JABVED010000004">
    <property type="protein sequence ID" value="MBC6447292.1"/>
    <property type="molecule type" value="Genomic_DNA"/>
</dbReference>
<dbReference type="InterPro" id="IPR003593">
    <property type="entry name" value="AAA+_ATPase"/>
</dbReference>
<dbReference type="SMART" id="SM00382">
    <property type="entry name" value="AAA"/>
    <property type="match status" value="1"/>
</dbReference>
<dbReference type="CDD" id="cd03230">
    <property type="entry name" value="ABC_DR_subfamily_A"/>
    <property type="match status" value="1"/>
</dbReference>
<keyword evidence="4 7" id="KW-0067">ATP-binding</keyword>
<organism evidence="7 8">
    <name type="scientific">Actinokineospora xionganensis</name>
    <dbReference type="NCBI Taxonomy" id="2684470"/>
    <lineage>
        <taxon>Bacteria</taxon>
        <taxon>Bacillati</taxon>
        <taxon>Actinomycetota</taxon>
        <taxon>Actinomycetes</taxon>
        <taxon>Pseudonocardiales</taxon>
        <taxon>Pseudonocardiaceae</taxon>
        <taxon>Actinokineospora</taxon>
    </lineage>
</organism>
<dbReference type="InterPro" id="IPR027417">
    <property type="entry name" value="P-loop_NTPase"/>
</dbReference>
<dbReference type="GO" id="GO:0005524">
    <property type="term" value="F:ATP binding"/>
    <property type="evidence" value="ECO:0007669"/>
    <property type="project" value="UniProtKB-KW"/>
</dbReference>
<keyword evidence="5" id="KW-0046">Antibiotic resistance</keyword>
<reference evidence="7 8" key="1">
    <citation type="submission" date="2020-06" db="EMBL/GenBank/DDBJ databases">
        <title>Actinokineospora xiongansis sp. nov., isolated from soil of Baiyangdian.</title>
        <authorList>
            <person name="Zhang X."/>
        </authorList>
    </citation>
    <scope>NUCLEOTIDE SEQUENCE [LARGE SCALE GENOMIC DNA]</scope>
    <source>
        <strain evidence="7 8">HBU206404</strain>
    </source>
</reference>
<protein>
    <submittedName>
        <fullName evidence="7">ABC transporter ATP-binding protein</fullName>
    </submittedName>
</protein>
<dbReference type="InterPro" id="IPR003439">
    <property type="entry name" value="ABC_transporter-like_ATP-bd"/>
</dbReference>
<proteinExistence type="predicted"/>
<evidence type="ECO:0000256" key="1">
    <source>
        <dbReference type="ARBA" id="ARBA00004202"/>
    </source>
</evidence>
<comment type="caution">
    <text evidence="7">The sequence shown here is derived from an EMBL/GenBank/DDBJ whole genome shotgun (WGS) entry which is preliminary data.</text>
</comment>
<dbReference type="InterPro" id="IPR050763">
    <property type="entry name" value="ABC_transporter_ATP-binding"/>
</dbReference>
<dbReference type="InterPro" id="IPR017871">
    <property type="entry name" value="ABC_transporter-like_CS"/>
</dbReference>
<evidence type="ECO:0000256" key="5">
    <source>
        <dbReference type="ARBA" id="ARBA00023251"/>
    </source>
</evidence>
<evidence type="ECO:0000256" key="4">
    <source>
        <dbReference type="ARBA" id="ARBA00022840"/>
    </source>
</evidence>
<dbReference type="PROSITE" id="PS50893">
    <property type="entry name" value="ABC_TRANSPORTER_2"/>
    <property type="match status" value="1"/>
</dbReference>
<dbReference type="Proteomes" id="UP000734823">
    <property type="component" value="Unassembled WGS sequence"/>
</dbReference>
<comment type="subcellular location">
    <subcellularLocation>
        <location evidence="1">Cell membrane</location>
        <topology evidence="1">Peripheral membrane protein</topology>
    </subcellularLocation>
</comment>
<sequence>MNEPVIDVVGLRCRYGGFEAVRGIDFVVQPGELFALLGTNGAGKTTTMEVLEGLRTPSAGSVRVLGLDPAADRARVRPRTGVMLQESGFPGDLTVREAVTLWRGLTSRPSQVDESLAMVDLSHRRDVRVKALSGGERRRLDLALATLGRPDVLFLDEPTTGLDPESRARTWRILRDLLAHGTSIVLTTHYLEEAENLAHRIAIMHEGRIEVSGSLVDVLEREASRICFTRPDGVAFPGLPGVAGRIDPDAFRKGRIEIRTRVLQDDLAVVLRWASDHGIQLGRLRAHHASLADVFHGVSHHAAVAA</sequence>
<dbReference type="RefSeq" id="WP_187219822.1">
    <property type="nucleotide sequence ID" value="NZ_JABVED010000004.1"/>
</dbReference>
<keyword evidence="3" id="KW-0547">Nucleotide-binding</keyword>
<accession>A0ABR7L4M5</accession>
<dbReference type="PANTHER" id="PTHR42711">
    <property type="entry name" value="ABC TRANSPORTER ATP-BINDING PROTEIN"/>
    <property type="match status" value="1"/>
</dbReference>
<evidence type="ECO:0000259" key="6">
    <source>
        <dbReference type="PROSITE" id="PS50893"/>
    </source>
</evidence>
<evidence type="ECO:0000313" key="7">
    <source>
        <dbReference type="EMBL" id="MBC6447292.1"/>
    </source>
</evidence>
<dbReference type="PANTHER" id="PTHR42711:SF16">
    <property type="entry name" value="ABC TRANSPORTER ATP-BINDING PROTEIN"/>
    <property type="match status" value="1"/>
</dbReference>